<keyword evidence="2" id="KW-1185">Reference proteome</keyword>
<comment type="caution">
    <text evidence="1">The sequence shown here is derived from an EMBL/GenBank/DDBJ whole genome shotgun (WGS) entry which is preliminary data.</text>
</comment>
<gene>
    <name evidence="1" type="ORF">D5R40_15835</name>
</gene>
<protein>
    <submittedName>
        <fullName evidence="1">Uncharacterized protein</fullName>
    </submittedName>
</protein>
<accession>A0A3N6NX24</accession>
<dbReference type="Proteomes" id="UP000269154">
    <property type="component" value="Unassembled WGS sequence"/>
</dbReference>
<evidence type="ECO:0000313" key="2">
    <source>
        <dbReference type="Proteomes" id="UP000269154"/>
    </source>
</evidence>
<organism evidence="1 2">
    <name type="scientific">Okeania hirsuta</name>
    <dbReference type="NCBI Taxonomy" id="1458930"/>
    <lineage>
        <taxon>Bacteria</taxon>
        <taxon>Bacillati</taxon>
        <taxon>Cyanobacteriota</taxon>
        <taxon>Cyanophyceae</taxon>
        <taxon>Oscillatoriophycideae</taxon>
        <taxon>Oscillatoriales</taxon>
        <taxon>Microcoleaceae</taxon>
        <taxon>Okeania</taxon>
    </lineage>
</organism>
<evidence type="ECO:0000313" key="1">
    <source>
        <dbReference type="EMBL" id="RQH40890.1"/>
    </source>
</evidence>
<proteinExistence type="predicted"/>
<reference evidence="1 2" key="1">
    <citation type="journal article" date="2018" name="ACS Chem. Biol.">
        <title>Ketoreductase domain dysfunction expands chemodiversity: malyngamide biosynthesis in the cyanobacterium Okeania hirsuta.</title>
        <authorList>
            <person name="Moss N.A."/>
            <person name="Leao T."/>
            <person name="Rankin M."/>
            <person name="McCullough T.M."/>
            <person name="Qu P."/>
            <person name="Korobeynikov A."/>
            <person name="Smith J.L."/>
            <person name="Gerwick L."/>
            <person name="Gerwick W.H."/>
        </authorList>
    </citation>
    <scope>NUCLEOTIDE SEQUENCE [LARGE SCALE GENOMIC DNA]</scope>
    <source>
        <strain evidence="1 2">PAB10Feb10-1</strain>
    </source>
</reference>
<dbReference type="AlphaFoldDB" id="A0A3N6NX24"/>
<dbReference type="RefSeq" id="WP_161564652.1">
    <property type="nucleotide sequence ID" value="NZ_CAWOKI010000163.1"/>
</dbReference>
<dbReference type="EMBL" id="RCBY01000083">
    <property type="protein sequence ID" value="RQH40890.1"/>
    <property type="molecule type" value="Genomic_DNA"/>
</dbReference>
<name>A0A3N6NX24_9CYAN</name>
<sequence length="68" mass="7865">MNLGDLNQVLISLGKLLFFDNSLSDNEKKDIVLKNELMSKILAKIISETPTYHDRLLETYTHLISRFI</sequence>